<accession>A0AAE3VDX0</accession>
<dbReference type="RefSeq" id="WP_307259785.1">
    <property type="nucleotide sequence ID" value="NZ_JAUSVL010000001.1"/>
</dbReference>
<gene>
    <name evidence="2" type="ORF">J3R75_000563</name>
</gene>
<proteinExistence type="predicted"/>
<dbReference type="InterPro" id="IPR045053">
    <property type="entry name" value="MAN-like"/>
</dbReference>
<evidence type="ECO:0000313" key="3">
    <source>
        <dbReference type="Proteomes" id="UP001238163"/>
    </source>
</evidence>
<reference evidence="2" key="1">
    <citation type="submission" date="2023-07" db="EMBL/GenBank/DDBJ databases">
        <title>Genomic Encyclopedia of Type Strains, Phase IV (KMG-IV): sequencing the most valuable type-strain genomes for metagenomic binning, comparative biology and taxonomic classification.</title>
        <authorList>
            <person name="Goeker M."/>
        </authorList>
    </citation>
    <scope>NUCLEOTIDE SEQUENCE</scope>
    <source>
        <strain evidence="2">DSM 24202</strain>
    </source>
</reference>
<dbReference type="Gene3D" id="3.20.20.80">
    <property type="entry name" value="Glycosidases"/>
    <property type="match status" value="1"/>
</dbReference>
<organism evidence="2 3">
    <name type="scientific">Oligosphaera ethanolica</name>
    <dbReference type="NCBI Taxonomy" id="760260"/>
    <lineage>
        <taxon>Bacteria</taxon>
        <taxon>Pseudomonadati</taxon>
        <taxon>Lentisphaerota</taxon>
        <taxon>Oligosphaeria</taxon>
        <taxon>Oligosphaerales</taxon>
        <taxon>Oligosphaeraceae</taxon>
        <taxon>Oligosphaera</taxon>
    </lineage>
</organism>
<name>A0AAE3VDX0_9BACT</name>
<dbReference type="GO" id="GO:0004553">
    <property type="term" value="F:hydrolase activity, hydrolyzing O-glycosyl compounds"/>
    <property type="evidence" value="ECO:0007669"/>
    <property type="project" value="InterPro"/>
</dbReference>
<dbReference type="Proteomes" id="UP001238163">
    <property type="component" value="Unassembled WGS sequence"/>
</dbReference>
<dbReference type="SUPFAM" id="SSF51445">
    <property type="entry name" value="(Trans)glycosidases"/>
    <property type="match status" value="1"/>
</dbReference>
<evidence type="ECO:0000256" key="1">
    <source>
        <dbReference type="SAM" id="SignalP"/>
    </source>
</evidence>
<dbReference type="PANTHER" id="PTHR31451">
    <property type="match status" value="1"/>
</dbReference>
<feature type="signal peptide" evidence="1">
    <location>
        <begin position="1"/>
        <end position="22"/>
    </location>
</feature>
<comment type="caution">
    <text evidence="2">The sequence shown here is derived from an EMBL/GenBank/DDBJ whole genome shotgun (WGS) entry which is preliminary data.</text>
</comment>
<feature type="chain" id="PRO_5041995406" description="DUF5060 domain-containing protein" evidence="1">
    <location>
        <begin position="23"/>
        <end position="958"/>
    </location>
</feature>
<dbReference type="InterPro" id="IPR017853">
    <property type="entry name" value="GH"/>
</dbReference>
<dbReference type="AlphaFoldDB" id="A0AAE3VDX0"/>
<keyword evidence="1" id="KW-0732">Signal</keyword>
<keyword evidence="3" id="KW-1185">Reference proteome</keyword>
<sequence>MMSKLLGGILSVMALASMPVTAQPAAWTKVDELNYRLDYPLGTFELFGKTGGLRLTPRDGREANLTFFQWHDSYVYETMAAGKVEKVALVEGDLQMEGVWGTRDEAPPLRYQLTLTPGEAGLRLRLVVRKTGPLKLVAGVRGHLSVEAQDDNDRALVEPWLNTSLLDAFVTRYKLMKVGRIAGNGIAIAVSDYRSARITGGGKGRKSLEFAMTEEKDFPDDGSLEVNVDLSFVAMPTSYPVFRVDMAAPLSLSATAPAEVSQYRKCEIDVDLRGTWDNPFDPQDVSLDAEVTCSWGPSYVLPGFFMQPYKAERIDGKDAFYPEGDGCWKVRLVGLGLGEMQVKLVARDRSGRVEFALPAPIRVVAGKERGFVRQSPIDPYYFIHDNGDSYVPIGHNVPIYRSGPYGETKALEAMAANGENWNRWWMSSHGFGIEWERQLGRYRQKQSAQIDYVLDVAEELDMTYMMCMDTHQDFRNPGWKGNPYNSVNGGPCEKAVDWFTNEEAKRLYRQRLRYTVARWTYSQRIMCWEFGNEFEGWSGSPAETVIEWHREMAPVLAALDPYDHLISTSWWGKTGPVACWEIPEMDIVQTHCYTNDDMNVAIPTIRYCQTQRTNHAKPHVFAEFGIRSHASTADKDPDGWYLHNSGWAAIHSGCNGNPMSWWHENYIAPNNLYFHFQALRNFVNGLPFGREVWRPLAIRKPEIPPSEAGPGANDALIKPVAGFRKAAVTEFRVGEDGTINDDQELLSTLQGEGHGDKRTFPTFLVNYPDAGQFKLKVDTVSNSGHLKIYIDDVLALDREFPCGDGVGKSSKWQEQWQLWQCEYDEELAIPVPAGERRIRVENHGKDWVRIPYFIFTGCRRIVHRDVICAGMMCDSVGIVWLQNGMSSWFNHVLKQVSPLPAATYGVEVAKDGRYRVEWWETWKGTVSHSQEVEARDGVLLLEPGPLATDVAAKIFPIR</sequence>
<protein>
    <recommendedName>
        <fullName evidence="4">DUF5060 domain-containing protein</fullName>
    </recommendedName>
</protein>
<dbReference type="EMBL" id="JAUSVL010000001">
    <property type="protein sequence ID" value="MDQ0288456.1"/>
    <property type="molecule type" value="Genomic_DNA"/>
</dbReference>
<evidence type="ECO:0008006" key="4">
    <source>
        <dbReference type="Google" id="ProtNLM"/>
    </source>
</evidence>
<evidence type="ECO:0000313" key="2">
    <source>
        <dbReference type="EMBL" id="MDQ0288456.1"/>
    </source>
</evidence>